<feature type="domain" description="Plastocyanin-like" evidence="15">
    <location>
        <begin position="625"/>
        <end position="734"/>
    </location>
</feature>
<feature type="transmembrane region" description="Helical" evidence="14">
    <location>
        <begin position="102"/>
        <end position="126"/>
    </location>
</feature>
<evidence type="ECO:0000256" key="11">
    <source>
        <dbReference type="ARBA" id="ARBA00049340"/>
    </source>
</evidence>
<keyword evidence="14" id="KW-1133">Transmembrane helix</keyword>
<dbReference type="RefSeq" id="WP_006503556.1">
    <property type="nucleotide sequence ID" value="NZ_BAGZ01000017.1"/>
</dbReference>
<evidence type="ECO:0000256" key="2">
    <source>
        <dbReference type="ARBA" id="ARBA00001973"/>
    </source>
</evidence>
<dbReference type="OrthoDB" id="345021at2"/>
<dbReference type="GO" id="GO:0050421">
    <property type="term" value="F:nitrite reductase (NO-forming) activity"/>
    <property type="evidence" value="ECO:0007669"/>
    <property type="project" value="UniProtKB-EC"/>
</dbReference>
<reference evidence="17 18" key="1">
    <citation type="submission" date="2012-08" db="EMBL/GenBank/DDBJ databases">
        <title>Whole genome shotgun sequence of Austwickia chelonae NBRC 105200.</title>
        <authorList>
            <person name="Yoshida I."/>
            <person name="Hosoyama A."/>
            <person name="Tsuchikane K."/>
            <person name="Katsumata H."/>
            <person name="Ando Y."/>
            <person name="Ohji S."/>
            <person name="Hamada M."/>
            <person name="Tamura T."/>
            <person name="Yamazoe A."/>
            <person name="Yamazaki S."/>
            <person name="Fujita N."/>
        </authorList>
    </citation>
    <scope>NUCLEOTIDE SEQUENCE [LARGE SCALE GENOMIC DNA]</scope>
    <source>
        <strain evidence="17 18">NBRC 105200</strain>
    </source>
</reference>
<dbReference type="InterPro" id="IPR045087">
    <property type="entry name" value="Cu-oxidase_fam"/>
</dbReference>
<feature type="transmembrane region" description="Helical" evidence="14">
    <location>
        <begin position="236"/>
        <end position="256"/>
    </location>
</feature>
<evidence type="ECO:0000256" key="14">
    <source>
        <dbReference type="SAM" id="Phobius"/>
    </source>
</evidence>
<evidence type="ECO:0000256" key="7">
    <source>
        <dbReference type="ARBA" id="ARBA00022723"/>
    </source>
</evidence>
<evidence type="ECO:0000256" key="6">
    <source>
        <dbReference type="ARBA" id="ARBA00017290"/>
    </source>
</evidence>
<feature type="transmembrane region" description="Helical" evidence="14">
    <location>
        <begin position="17"/>
        <end position="34"/>
    </location>
</feature>
<dbReference type="Pfam" id="PF13473">
    <property type="entry name" value="Cupredoxin_1"/>
    <property type="match status" value="1"/>
</dbReference>
<dbReference type="CDD" id="cd11020">
    <property type="entry name" value="CuRO_1_CuNIR"/>
    <property type="match status" value="1"/>
</dbReference>
<comment type="catalytic activity">
    <reaction evidence="11">
        <text>nitric oxide + Fe(III)-[cytochrome c] + H2O = Fe(II)-[cytochrome c] + nitrite + 2 H(+)</text>
        <dbReference type="Rhea" id="RHEA:15233"/>
        <dbReference type="Rhea" id="RHEA-COMP:10350"/>
        <dbReference type="Rhea" id="RHEA-COMP:14399"/>
        <dbReference type="ChEBI" id="CHEBI:15377"/>
        <dbReference type="ChEBI" id="CHEBI:15378"/>
        <dbReference type="ChEBI" id="CHEBI:16301"/>
        <dbReference type="ChEBI" id="CHEBI:16480"/>
        <dbReference type="ChEBI" id="CHEBI:29033"/>
        <dbReference type="ChEBI" id="CHEBI:29034"/>
        <dbReference type="EC" id="1.7.2.1"/>
    </reaction>
</comment>
<evidence type="ECO:0000259" key="15">
    <source>
        <dbReference type="Pfam" id="PF07732"/>
    </source>
</evidence>
<evidence type="ECO:0000256" key="1">
    <source>
        <dbReference type="ARBA" id="ARBA00001960"/>
    </source>
</evidence>
<evidence type="ECO:0000313" key="17">
    <source>
        <dbReference type="EMBL" id="GAB78799.1"/>
    </source>
</evidence>
<feature type="binding site" description="type 1 copper site" evidence="12">
    <location>
        <position position="711"/>
    </location>
    <ligand>
        <name>Cu cation</name>
        <dbReference type="ChEBI" id="CHEBI:23378"/>
        <label>1</label>
    </ligand>
</feature>
<evidence type="ECO:0000256" key="12">
    <source>
        <dbReference type="PIRSR" id="PIRSR601287-1"/>
    </source>
</evidence>
<feature type="domain" description="EfeO-type cupredoxin-like" evidence="16">
    <location>
        <begin position="459"/>
        <end position="523"/>
    </location>
</feature>
<dbReference type="GO" id="GO:0005507">
    <property type="term" value="F:copper ion binding"/>
    <property type="evidence" value="ECO:0007669"/>
    <property type="project" value="InterPro"/>
</dbReference>
<evidence type="ECO:0000256" key="13">
    <source>
        <dbReference type="SAM" id="MobiDB-lite"/>
    </source>
</evidence>
<dbReference type="PRINTS" id="PR00695">
    <property type="entry name" value="CUNO2RDTASE"/>
</dbReference>
<feature type="binding site" description="type 1 copper site" evidence="12">
    <location>
        <position position="720"/>
    </location>
    <ligand>
        <name>Cu cation</name>
        <dbReference type="ChEBI" id="CHEBI:23378"/>
        <label>1</label>
    </ligand>
</feature>
<feature type="binding site" description="type 1 copper site" evidence="12">
    <location>
        <position position="672"/>
    </location>
    <ligand>
        <name>Cu cation</name>
        <dbReference type="ChEBI" id="CHEBI:23378"/>
        <label>1</label>
    </ligand>
</feature>
<comment type="cofactor">
    <cofactor evidence="2 12">
        <name>Cu(2+)</name>
        <dbReference type="ChEBI" id="CHEBI:29036"/>
    </cofactor>
</comment>
<dbReference type="STRING" id="100225.SAMN05421595_0010"/>
<feature type="region of interest" description="Disordered" evidence="13">
    <location>
        <begin position="565"/>
        <end position="600"/>
    </location>
</feature>
<keyword evidence="9" id="KW-0560">Oxidoreductase</keyword>
<proteinExistence type="inferred from homology"/>
<keyword evidence="10 12" id="KW-0186">Copper</keyword>
<comment type="similarity">
    <text evidence="3">Belongs to the multicopper oxidase family.</text>
</comment>
<comment type="cofactor">
    <cofactor evidence="1 12">
        <name>Cu(+)</name>
        <dbReference type="ChEBI" id="CHEBI:49552"/>
    </cofactor>
</comment>
<keyword evidence="7 12" id="KW-0479">Metal-binding</keyword>
<dbReference type="Gene3D" id="2.60.40.420">
    <property type="entry name" value="Cupredoxins - blue copper proteins"/>
    <property type="match status" value="3"/>
</dbReference>
<dbReference type="SUPFAM" id="SSF49503">
    <property type="entry name" value="Cupredoxins"/>
    <property type="match status" value="3"/>
</dbReference>
<dbReference type="EMBL" id="BAGZ01000017">
    <property type="protein sequence ID" value="GAB78799.1"/>
    <property type="molecule type" value="Genomic_DNA"/>
</dbReference>
<feature type="binding site" description="type 1 copper site" evidence="12">
    <location>
        <position position="725"/>
    </location>
    <ligand>
        <name>Cu cation</name>
        <dbReference type="ChEBI" id="CHEBI:23378"/>
        <label>1</label>
    </ligand>
</feature>
<dbReference type="PANTHER" id="PTHR11709">
    <property type="entry name" value="MULTI-COPPER OXIDASE"/>
    <property type="match status" value="1"/>
</dbReference>
<comment type="subunit">
    <text evidence="4">Homotrimer.</text>
</comment>
<dbReference type="Proteomes" id="UP000008495">
    <property type="component" value="Unassembled WGS sequence"/>
</dbReference>
<feature type="compositionally biased region" description="Low complexity" evidence="13">
    <location>
        <begin position="565"/>
        <end position="581"/>
    </location>
</feature>
<evidence type="ECO:0000256" key="4">
    <source>
        <dbReference type="ARBA" id="ARBA00011233"/>
    </source>
</evidence>
<dbReference type="EC" id="1.7.2.1" evidence="5"/>
<feature type="binding site" description="type 1 copper site" evidence="12">
    <location>
        <position position="890"/>
    </location>
    <ligand>
        <name>Cu cation</name>
        <dbReference type="ChEBI" id="CHEBI:23378"/>
        <label>1</label>
    </ligand>
</feature>
<evidence type="ECO:0000256" key="3">
    <source>
        <dbReference type="ARBA" id="ARBA00010609"/>
    </source>
</evidence>
<keyword evidence="8" id="KW-0677">Repeat</keyword>
<feature type="transmembrane region" description="Helical" evidence="14">
    <location>
        <begin position="303"/>
        <end position="327"/>
    </location>
</feature>
<feature type="transmembrane region" description="Helical" evidence="14">
    <location>
        <begin position="80"/>
        <end position="96"/>
    </location>
</feature>
<dbReference type="eggNOG" id="COG2132">
    <property type="taxonomic scope" value="Bacteria"/>
</dbReference>
<dbReference type="AlphaFoldDB" id="K6VPX4"/>
<dbReference type="InterPro" id="IPR001287">
    <property type="entry name" value="NO2-reductase_Cu"/>
</dbReference>
<dbReference type="Pfam" id="PF07732">
    <property type="entry name" value="Cu-oxidase_3"/>
    <property type="match status" value="1"/>
</dbReference>
<keyword evidence="14" id="KW-0472">Membrane</keyword>
<feature type="region of interest" description="Disordered" evidence="13">
    <location>
        <begin position="839"/>
        <end position="865"/>
    </location>
</feature>
<evidence type="ECO:0000256" key="5">
    <source>
        <dbReference type="ARBA" id="ARBA00011882"/>
    </source>
</evidence>
<feature type="transmembrane region" description="Helical" evidence="14">
    <location>
        <begin position="373"/>
        <end position="391"/>
    </location>
</feature>
<protein>
    <recommendedName>
        <fullName evidence="6">Copper-containing nitrite reductase</fullName>
        <ecNumber evidence="5">1.7.2.1</ecNumber>
    </recommendedName>
</protein>
<feature type="transmembrane region" description="Helical" evidence="14">
    <location>
        <begin position="348"/>
        <end position="367"/>
    </location>
</feature>
<evidence type="ECO:0000256" key="10">
    <source>
        <dbReference type="ARBA" id="ARBA00023008"/>
    </source>
</evidence>
<feature type="transmembrane region" description="Helical" evidence="14">
    <location>
        <begin position="138"/>
        <end position="159"/>
    </location>
</feature>
<accession>K6VPX4</accession>
<dbReference type="PANTHER" id="PTHR11709:SF394">
    <property type="entry name" value="FI03373P-RELATED"/>
    <property type="match status" value="1"/>
</dbReference>
<evidence type="ECO:0000259" key="16">
    <source>
        <dbReference type="Pfam" id="PF13473"/>
    </source>
</evidence>
<dbReference type="eggNOG" id="COG4454">
    <property type="taxonomic scope" value="Bacteria"/>
</dbReference>
<dbReference type="InterPro" id="IPR028096">
    <property type="entry name" value="EfeO_Cupredoxin"/>
</dbReference>
<dbReference type="InterPro" id="IPR008972">
    <property type="entry name" value="Cupredoxin"/>
</dbReference>
<feature type="compositionally biased region" description="Low complexity" evidence="13">
    <location>
        <begin position="839"/>
        <end position="850"/>
    </location>
</feature>
<feature type="transmembrane region" description="Helical" evidence="14">
    <location>
        <begin position="40"/>
        <end position="59"/>
    </location>
</feature>
<feature type="transmembrane region" description="Helical" evidence="14">
    <location>
        <begin position="171"/>
        <end position="194"/>
    </location>
</feature>
<evidence type="ECO:0000256" key="9">
    <source>
        <dbReference type="ARBA" id="ARBA00023002"/>
    </source>
</evidence>
<dbReference type="CDD" id="cd04208">
    <property type="entry name" value="CuRO_2_CuNIR"/>
    <property type="match status" value="1"/>
</dbReference>
<gene>
    <name evidence="17" type="ORF">AUCHE_17_00090</name>
</gene>
<feature type="compositionally biased region" description="Gly residues" evidence="13">
    <location>
        <begin position="582"/>
        <end position="594"/>
    </location>
</feature>
<feature type="binding site" description="type 1 copper site" evidence="12">
    <location>
        <position position="677"/>
    </location>
    <ligand>
        <name>Cu cation</name>
        <dbReference type="ChEBI" id="CHEBI:23378"/>
        <label>1</label>
    </ligand>
</feature>
<organism evidence="17 18">
    <name type="scientific">Austwickia chelonae NBRC 105200</name>
    <dbReference type="NCBI Taxonomy" id="1184607"/>
    <lineage>
        <taxon>Bacteria</taxon>
        <taxon>Bacillati</taxon>
        <taxon>Actinomycetota</taxon>
        <taxon>Actinomycetes</taxon>
        <taxon>Micrococcales</taxon>
        <taxon>Dermatophilaceae</taxon>
        <taxon>Austwickia</taxon>
    </lineage>
</organism>
<dbReference type="InterPro" id="IPR011707">
    <property type="entry name" value="Cu-oxidase-like_N"/>
</dbReference>
<sequence>MTALHDRRHWPLRDRPALAWLVFAAVLAFAHRWVPDARWLMVHAVTIGALSHAIMVWSVHFTQALLKTPDGIDPRRRQSARLVLLLVGTVGVIAGLPHQLWWLVLAGAVLISSAVIWHGYALVSRLRAALPGRFRVTVHYYLAAAVCMPVGAGLGVWLARGVTEEWRGRILLAHTAIMVLGWVGFTVTGTLLTLWPTMLRTRIDARAERWARQALPALVTALAVIATGALTGRRWVAFAGVLAYLLAWCWTGRALLRPARQAPPRHFATWSATAAICWFVGTLVVIAATLASSAEWSRLPGKYTLITPALVVGFGVQLLTGALAHLVPVVIGGGARAVRAAQAEFDRFAAARVLVVNSGLLLCLLPVPSWVRVACSVLVLLALLFFLPAAFRAFRSGRQVKEDPGPALRAPLPPLPGIYSPAQVVAAACAIVLAVTVGVVVDPTAAGITASGLTGGATATGQTTRVRVETKDMKFVPATVDVPRGNRLEIELVNLDQGMTHDLVLDNGAHSRRLDPGDTQVLDAGVIAKDAEGWCSIVGHRQMGMVFSVRATGFAPDQVAARAGIGRGGPSAAASPAAQAPGGHGHGGTPGGPRLGQKAPDDFRAVNAELSPLTDEKVRRHTFTVEEVELEVSPGVKQKRWTFNGAVPGPTLHGRLGDVFEITLVNKGSMGHSIDFHAGDIAPDRPMRTIAPGESLLYRFTANRAGIWMYHCSTMPMSTHIAAGMHGAVVIEPEGLPQVDRSYVLVQSEVFVDGDGSTAKEIDAGAVAVEKPSAVVFNGVANQYDARPLPAKVGDRVRFWVLDVGPNRPSSFHVVGGQFDTVYFEGAYQLRNGHGPGTPGFAAASAAPGGDSREGAPGPGGSQALGLQAAQGGFVEMTPKEAGNYTFVSHIMVDAERGAHGVLKVGP</sequence>
<feature type="transmembrane region" description="Helical" evidence="14">
    <location>
        <begin position="268"/>
        <end position="291"/>
    </location>
</feature>
<evidence type="ECO:0000256" key="8">
    <source>
        <dbReference type="ARBA" id="ARBA00022737"/>
    </source>
</evidence>
<keyword evidence="14" id="KW-0812">Transmembrane</keyword>
<comment type="caution">
    <text evidence="17">The sequence shown here is derived from an EMBL/GenBank/DDBJ whole genome shotgun (WGS) entry which is preliminary data.</text>
</comment>
<feature type="binding site" description="type 1 copper site" evidence="12">
    <location>
        <position position="712"/>
    </location>
    <ligand>
        <name>Cu cation</name>
        <dbReference type="ChEBI" id="CHEBI:23378"/>
        <label>1</label>
    </ligand>
</feature>
<evidence type="ECO:0000313" key="18">
    <source>
        <dbReference type="Proteomes" id="UP000008495"/>
    </source>
</evidence>
<feature type="transmembrane region" description="Helical" evidence="14">
    <location>
        <begin position="214"/>
        <end position="230"/>
    </location>
</feature>
<name>K6VPX4_9MICO</name>
<keyword evidence="18" id="KW-1185">Reference proteome</keyword>
<feature type="transmembrane region" description="Helical" evidence="14">
    <location>
        <begin position="418"/>
        <end position="441"/>
    </location>
</feature>